<feature type="domain" description="Zn(2)-C6 fungal-type" evidence="1">
    <location>
        <begin position="14"/>
        <end position="47"/>
    </location>
</feature>
<keyword evidence="3" id="KW-1185">Reference proteome</keyword>
<evidence type="ECO:0000259" key="1">
    <source>
        <dbReference type="PROSITE" id="PS50048"/>
    </source>
</evidence>
<accession>A0A1G4K6H2</accession>
<dbReference type="CDD" id="cd00067">
    <property type="entry name" value="GAL4"/>
    <property type="match status" value="1"/>
</dbReference>
<dbReference type="OrthoDB" id="3163292at2759"/>
<protein>
    <submittedName>
        <fullName evidence="2">LAME_0G03070g1_1</fullName>
    </submittedName>
</protein>
<dbReference type="InterPro" id="IPR036864">
    <property type="entry name" value="Zn2-C6_fun-type_DNA-bd_sf"/>
</dbReference>
<dbReference type="EMBL" id="LT598484">
    <property type="protein sequence ID" value="SCU99415.1"/>
    <property type="molecule type" value="Genomic_DNA"/>
</dbReference>
<dbReference type="SUPFAM" id="SSF57701">
    <property type="entry name" value="Zn2/Cys6 DNA-binding domain"/>
    <property type="match status" value="1"/>
</dbReference>
<gene>
    <name evidence="2" type="ORF">LAME_0G03070G</name>
</gene>
<dbReference type="GO" id="GO:0000981">
    <property type="term" value="F:DNA-binding transcription factor activity, RNA polymerase II-specific"/>
    <property type="evidence" value="ECO:0007669"/>
    <property type="project" value="InterPro"/>
</dbReference>
<dbReference type="Proteomes" id="UP000191144">
    <property type="component" value="Chromosome G"/>
</dbReference>
<evidence type="ECO:0000313" key="3">
    <source>
        <dbReference type="Proteomes" id="UP000191144"/>
    </source>
</evidence>
<dbReference type="SMART" id="SM00066">
    <property type="entry name" value="GAL4"/>
    <property type="match status" value="1"/>
</dbReference>
<dbReference type="PROSITE" id="PS50048">
    <property type="entry name" value="ZN2_CY6_FUNGAL_2"/>
    <property type="match status" value="1"/>
</dbReference>
<name>A0A1G4K6H2_9SACH</name>
<dbReference type="PROSITE" id="PS00463">
    <property type="entry name" value="ZN2_CY6_FUNGAL_1"/>
    <property type="match status" value="1"/>
</dbReference>
<dbReference type="GO" id="GO:0008270">
    <property type="term" value="F:zinc ion binding"/>
    <property type="evidence" value="ECO:0007669"/>
    <property type="project" value="InterPro"/>
</dbReference>
<dbReference type="Gene3D" id="4.10.240.10">
    <property type="entry name" value="Zn(2)-C6 fungal-type DNA-binding domain"/>
    <property type="match status" value="1"/>
</dbReference>
<dbReference type="Pfam" id="PF00172">
    <property type="entry name" value="Zn_clus"/>
    <property type="match status" value="1"/>
</dbReference>
<sequence>MGYADGVVKKALKTCSRCRRNKIKCDLHLTRPGPCTACAKRGVECVAEYVVPHKRSHDLMGIIDGVVEIGMITREISSEYSYLVEGCTENVVDSTRHRWLNSVSKVLKVGEEKYVFFTLSDGTLTINNCSLKVEEIELALKEFGQLVGDLLKLYALWEVDQQVVSDTIVGERSNRYCLMTLFENDELPLLLCLLNFYFDIPGLVYCRVFDLILDEFCVMALEDRSAGRCYDRVTLSKFIVGRKGHEGGTHFNGEVFVKKLTLYLFYHVVLYGFDHYMDCFFDRYIRTLEQVRKKINIEKNWEVKWVNFYIKIFDLVGNTVSPVCFDKEEFAFLKVVEYDMELIWGEGNKTDVDLLKACHKNYQDMKSLLKSSCTRVPFLKIFSAQFVALNVILAHNVGGEMLEQLEELTYHGFNVDHEYETRNGDDLFNAGDKNDVLRECQGTVEVLNVVHKKVFLRQVNFEDLDLLQVVVEALSPEGCETLRKRCCCKLIESLFEKVVVEGMKEEVDISVREW</sequence>
<proteinExistence type="predicted"/>
<dbReference type="InterPro" id="IPR001138">
    <property type="entry name" value="Zn2Cys6_DnaBD"/>
</dbReference>
<evidence type="ECO:0000313" key="2">
    <source>
        <dbReference type="EMBL" id="SCU99415.1"/>
    </source>
</evidence>
<dbReference type="AlphaFoldDB" id="A0A1G4K6H2"/>
<reference evidence="3" key="1">
    <citation type="submission" date="2016-03" db="EMBL/GenBank/DDBJ databases">
        <authorList>
            <person name="Devillers Hugo."/>
        </authorList>
    </citation>
    <scope>NUCLEOTIDE SEQUENCE [LARGE SCALE GENOMIC DNA]</scope>
</reference>
<organism evidence="2 3">
    <name type="scientific">Lachancea meyersii CBS 8951</name>
    <dbReference type="NCBI Taxonomy" id="1266667"/>
    <lineage>
        <taxon>Eukaryota</taxon>
        <taxon>Fungi</taxon>
        <taxon>Dikarya</taxon>
        <taxon>Ascomycota</taxon>
        <taxon>Saccharomycotina</taxon>
        <taxon>Saccharomycetes</taxon>
        <taxon>Saccharomycetales</taxon>
        <taxon>Saccharomycetaceae</taxon>
        <taxon>Lachancea</taxon>
    </lineage>
</organism>